<sequence length="222" mass="25119">MNNILSLTKKLITVPSYVSKTVDESKIGKYIYALLKKNTHLTVEKQHVEGNRYNIFAYTKTSLEKRAINLDTLYINHIDTVPPQNGWETDQYTPTMKENKLYGLGSFDTKGNVAVLLSIALEITTKRCGFLFYVDEEYAFKGIYSFIKKNKLRIMCGRIISADGEQLQVRKATRGLVELDITVEGKAGHAGNPENGNNAIIILLNSYIYLQNKCALLKDEKL</sequence>
<name>A0A2M8KSC3_9BACT</name>
<dbReference type="InterPro" id="IPR050072">
    <property type="entry name" value="Peptidase_M20A"/>
</dbReference>
<evidence type="ECO:0000256" key="5">
    <source>
        <dbReference type="ARBA" id="ARBA00022833"/>
    </source>
</evidence>
<dbReference type="Gene3D" id="3.40.630.10">
    <property type="entry name" value="Zn peptidases"/>
    <property type="match status" value="1"/>
</dbReference>
<evidence type="ECO:0000256" key="3">
    <source>
        <dbReference type="ARBA" id="ARBA00022723"/>
    </source>
</evidence>
<dbReference type="AlphaFoldDB" id="A0A2M8KSC3"/>
<evidence type="ECO:0000259" key="6">
    <source>
        <dbReference type="Pfam" id="PF07687"/>
    </source>
</evidence>
<protein>
    <recommendedName>
        <fullName evidence="6">Peptidase M20 dimerisation domain-containing protein</fullName>
    </recommendedName>
</protein>
<feature type="non-terminal residue" evidence="7">
    <location>
        <position position="222"/>
    </location>
</feature>
<evidence type="ECO:0000256" key="4">
    <source>
        <dbReference type="ARBA" id="ARBA00022801"/>
    </source>
</evidence>
<dbReference type="PANTHER" id="PTHR43808:SF8">
    <property type="entry name" value="PEPTIDASE M20 DIMERISATION DOMAIN-CONTAINING PROTEIN"/>
    <property type="match status" value="1"/>
</dbReference>
<comment type="cofactor">
    <cofactor evidence="1">
        <name>Zn(2+)</name>
        <dbReference type="ChEBI" id="CHEBI:29105"/>
    </cofactor>
</comment>
<gene>
    <name evidence="7" type="ORF">COU88_03080</name>
</gene>
<dbReference type="InterPro" id="IPR011650">
    <property type="entry name" value="Peptidase_M20_dimer"/>
</dbReference>
<dbReference type="Gene3D" id="3.30.70.360">
    <property type="match status" value="1"/>
</dbReference>
<evidence type="ECO:0000313" key="7">
    <source>
        <dbReference type="EMBL" id="PJE62789.1"/>
    </source>
</evidence>
<organism evidence="7 8">
    <name type="scientific">Candidatus Roizmanbacteria bacterium CG10_big_fil_rev_8_21_14_0_10_39_6</name>
    <dbReference type="NCBI Taxonomy" id="1974853"/>
    <lineage>
        <taxon>Bacteria</taxon>
        <taxon>Candidatus Roizmaniibacteriota</taxon>
    </lineage>
</organism>
<dbReference type="InterPro" id="IPR002933">
    <property type="entry name" value="Peptidase_M20"/>
</dbReference>
<keyword evidence="3" id="KW-0479">Metal-binding</keyword>
<accession>A0A2M8KSC3</accession>
<dbReference type="SUPFAM" id="SSF53187">
    <property type="entry name" value="Zn-dependent exopeptidases"/>
    <property type="match status" value="1"/>
</dbReference>
<keyword evidence="4" id="KW-0378">Hydrolase</keyword>
<proteinExistence type="inferred from homology"/>
<feature type="domain" description="Peptidase M20 dimerisation" evidence="6">
    <location>
        <begin position="172"/>
        <end position="204"/>
    </location>
</feature>
<dbReference type="Proteomes" id="UP000229554">
    <property type="component" value="Unassembled WGS sequence"/>
</dbReference>
<dbReference type="PANTHER" id="PTHR43808">
    <property type="entry name" value="ACETYLORNITHINE DEACETYLASE"/>
    <property type="match status" value="1"/>
</dbReference>
<evidence type="ECO:0000313" key="8">
    <source>
        <dbReference type="Proteomes" id="UP000229554"/>
    </source>
</evidence>
<dbReference type="Pfam" id="PF07687">
    <property type="entry name" value="M20_dimer"/>
    <property type="match status" value="1"/>
</dbReference>
<keyword evidence="5" id="KW-0862">Zinc</keyword>
<dbReference type="InterPro" id="IPR036264">
    <property type="entry name" value="Bact_exopeptidase_dim_dom"/>
</dbReference>
<dbReference type="SUPFAM" id="SSF55031">
    <property type="entry name" value="Bacterial exopeptidase dimerisation domain"/>
    <property type="match status" value="1"/>
</dbReference>
<evidence type="ECO:0000256" key="1">
    <source>
        <dbReference type="ARBA" id="ARBA00001947"/>
    </source>
</evidence>
<dbReference type="EMBL" id="PFED01000127">
    <property type="protein sequence ID" value="PJE62789.1"/>
    <property type="molecule type" value="Genomic_DNA"/>
</dbReference>
<dbReference type="GO" id="GO:0046872">
    <property type="term" value="F:metal ion binding"/>
    <property type="evidence" value="ECO:0007669"/>
    <property type="project" value="UniProtKB-KW"/>
</dbReference>
<comment type="caution">
    <text evidence="7">The sequence shown here is derived from an EMBL/GenBank/DDBJ whole genome shotgun (WGS) entry which is preliminary data.</text>
</comment>
<evidence type="ECO:0000256" key="2">
    <source>
        <dbReference type="ARBA" id="ARBA00006247"/>
    </source>
</evidence>
<comment type="similarity">
    <text evidence="2">Belongs to the peptidase M20A family.</text>
</comment>
<reference evidence="8" key="1">
    <citation type="submission" date="2017-09" db="EMBL/GenBank/DDBJ databases">
        <title>Depth-based differentiation of microbial function through sediment-hosted aquifers and enrichment of novel symbionts in the deep terrestrial subsurface.</title>
        <authorList>
            <person name="Probst A.J."/>
            <person name="Ladd B."/>
            <person name="Jarett J.K."/>
            <person name="Geller-Mcgrath D.E."/>
            <person name="Sieber C.M.K."/>
            <person name="Emerson J.B."/>
            <person name="Anantharaman K."/>
            <person name="Thomas B.C."/>
            <person name="Malmstrom R."/>
            <person name="Stieglmeier M."/>
            <person name="Klingl A."/>
            <person name="Woyke T."/>
            <person name="Ryan C.M."/>
            <person name="Banfield J.F."/>
        </authorList>
    </citation>
    <scope>NUCLEOTIDE SEQUENCE [LARGE SCALE GENOMIC DNA]</scope>
</reference>
<dbReference type="Pfam" id="PF01546">
    <property type="entry name" value="Peptidase_M20"/>
    <property type="match status" value="1"/>
</dbReference>
<dbReference type="GO" id="GO:0016787">
    <property type="term" value="F:hydrolase activity"/>
    <property type="evidence" value="ECO:0007669"/>
    <property type="project" value="UniProtKB-KW"/>
</dbReference>